<dbReference type="EMBL" id="JBHSTE010000004">
    <property type="protein sequence ID" value="MFC6333905.1"/>
    <property type="molecule type" value="Genomic_DNA"/>
</dbReference>
<name>A0ABW1V8Y7_9BACL</name>
<comment type="caution">
    <text evidence="1">The sequence shown here is derived from an EMBL/GenBank/DDBJ whole genome shotgun (WGS) entry which is preliminary data.</text>
</comment>
<evidence type="ECO:0000313" key="2">
    <source>
        <dbReference type="Proteomes" id="UP001596233"/>
    </source>
</evidence>
<dbReference type="Proteomes" id="UP001596233">
    <property type="component" value="Unassembled WGS sequence"/>
</dbReference>
<accession>A0ABW1V8Y7</accession>
<proteinExistence type="predicted"/>
<reference evidence="2" key="1">
    <citation type="journal article" date="2019" name="Int. J. Syst. Evol. Microbiol.">
        <title>The Global Catalogue of Microorganisms (GCM) 10K type strain sequencing project: providing services to taxonomists for standard genome sequencing and annotation.</title>
        <authorList>
            <consortium name="The Broad Institute Genomics Platform"/>
            <consortium name="The Broad Institute Genome Sequencing Center for Infectious Disease"/>
            <person name="Wu L."/>
            <person name="Ma J."/>
        </authorList>
    </citation>
    <scope>NUCLEOTIDE SEQUENCE [LARGE SCALE GENOMIC DNA]</scope>
    <source>
        <strain evidence="2">PCU 280</strain>
    </source>
</reference>
<evidence type="ECO:0000313" key="1">
    <source>
        <dbReference type="EMBL" id="MFC6333905.1"/>
    </source>
</evidence>
<protein>
    <recommendedName>
        <fullName evidence="3">SMI1/KNR4 family protein</fullName>
    </recommendedName>
</protein>
<organism evidence="1 2">
    <name type="scientific">Paenibacillus septentrionalis</name>
    <dbReference type="NCBI Taxonomy" id="429342"/>
    <lineage>
        <taxon>Bacteria</taxon>
        <taxon>Bacillati</taxon>
        <taxon>Bacillota</taxon>
        <taxon>Bacilli</taxon>
        <taxon>Bacillales</taxon>
        <taxon>Paenibacillaceae</taxon>
        <taxon>Paenibacillus</taxon>
    </lineage>
</organism>
<sequence length="223" mass="25356">MIEVQNKSHTLKKAEFIFIFTLLGGKELPRDIFNFEQISQYSNEMITSGKNLERQGILSIGFDGIAHVRANIQQCVNTFICRESYYLIKWDHNDGTEGSCCYFINGEDYCEMSISSDGNHYELRMLSGIHVLVSRLFERFADCLLCEDDAIRAVWIAHFTQLNDEWNAKKQFFAGVHEGELWLSDTGSEAAESIVSTTLSQILNSLDEWMFDLYSTIGGNGDG</sequence>
<dbReference type="RefSeq" id="WP_379235839.1">
    <property type="nucleotide sequence ID" value="NZ_JBHSTE010000004.1"/>
</dbReference>
<keyword evidence="2" id="KW-1185">Reference proteome</keyword>
<evidence type="ECO:0008006" key="3">
    <source>
        <dbReference type="Google" id="ProtNLM"/>
    </source>
</evidence>
<gene>
    <name evidence="1" type="ORF">ACFP56_14855</name>
</gene>